<protein>
    <recommendedName>
        <fullName evidence="1">Protein kinase domain-containing protein</fullName>
    </recommendedName>
</protein>
<accession>A0A8H2WIM7</accession>
<dbReference type="GO" id="GO:0006508">
    <property type="term" value="P:proteolysis"/>
    <property type="evidence" value="ECO:0007669"/>
    <property type="project" value="InterPro"/>
</dbReference>
<dbReference type="SUPFAM" id="SSF56112">
    <property type="entry name" value="Protein kinase-like (PK-like)"/>
    <property type="match status" value="1"/>
</dbReference>
<dbReference type="PANTHER" id="PTHR44329">
    <property type="entry name" value="SERINE/THREONINE-PROTEIN KINASE TNNI3K-RELATED"/>
    <property type="match status" value="1"/>
</dbReference>
<dbReference type="InterPro" id="IPR011600">
    <property type="entry name" value="Pept_C14_caspase"/>
</dbReference>
<dbReference type="PROSITE" id="PS00108">
    <property type="entry name" value="PROTEIN_KINASE_ST"/>
    <property type="match status" value="1"/>
</dbReference>
<dbReference type="Gene3D" id="1.10.510.10">
    <property type="entry name" value="Transferase(Phosphotransferase) domain 1"/>
    <property type="match status" value="1"/>
</dbReference>
<dbReference type="SMART" id="SM00220">
    <property type="entry name" value="S_TKc"/>
    <property type="match status" value="1"/>
</dbReference>
<organism evidence="2 3">
    <name type="scientific">Rhizoctonia solani</name>
    <dbReference type="NCBI Taxonomy" id="456999"/>
    <lineage>
        <taxon>Eukaryota</taxon>
        <taxon>Fungi</taxon>
        <taxon>Dikarya</taxon>
        <taxon>Basidiomycota</taxon>
        <taxon>Agaricomycotina</taxon>
        <taxon>Agaricomycetes</taxon>
        <taxon>Cantharellales</taxon>
        <taxon>Ceratobasidiaceae</taxon>
        <taxon>Rhizoctonia</taxon>
    </lineage>
</organism>
<dbReference type="InterPro" id="IPR008271">
    <property type="entry name" value="Ser/Thr_kinase_AS"/>
</dbReference>
<dbReference type="InterPro" id="IPR011009">
    <property type="entry name" value="Kinase-like_dom_sf"/>
</dbReference>
<dbReference type="Proteomes" id="UP000663843">
    <property type="component" value="Unassembled WGS sequence"/>
</dbReference>
<reference evidence="2" key="1">
    <citation type="submission" date="2021-01" db="EMBL/GenBank/DDBJ databases">
        <authorList>
            <person name="Kaushik A."/>
        </authorList>
    </citation>
    <scope>NUCLEOTIDE SEQUENCE</scope>
    <source>
        <strain evidence="2">AG2-2IIIB</strain>
    </source>
</reference>
<gene>
    <name evidence="2" type="ORF">RDB_LOCUS26902</name>
</gene>
<dbReference type="InterPro" id="IPR051681">
    <property type="entry name" value="Ser/Thr_Kinases-Pseudokinases"/>
</dbReference>
<dbReference type="PROSITE" id="PS50011">
    <property type="entry name" value="PROTEIN_KINASE_DOM"/>
    <property type="match status" value="1"/>
</dbReference>
<dbReference type="Pfam" id="PF00069">
    <property type="entry name" value="Pkinase"/>
    <property type="match status" value="1"/>
</dbReference>
<dbReference type="GO" id="GO:0004674">
    <property type="term" value="F:protein serine/threonine kinase activity"/>
    <property type="evidence" value="ECO:0007669"/>
    <property type="project" value="TreeGrafter"/>
</dbReference>
<evidence type="ECO:0000259" key="1">
    <source>
        <dbReference type="PROSITE" id="PS50011"/>
    </source>
</evidence>
<dbReference type="InterPro" id="IPR000719">
    <property type="entry name" value="Prot_kinase_dom"/>
</dbReference>
<evidence type="ECO:0000313" key="2">
    <source>
        <dbReference type="EMBL" id="CAE6384039.1"/>
    </source>
</evidence>
<sequence>MDVSEDEDFRDIGGCAYDCIKQQSTGVSLLEVASKKLGAQPSYGEHSGVLDACASSVNNAFITNMGHVQHTCGSSFVPAGNSDEVSCFPPARDPQRQPTLLSCTMSVDEVADCLIQHNCKDITPEFDPIGCSSDLPLYAGGFGLIHKGKLRSGRAVAIKCIEVSGNWGKWKLKEKSLKHTAHELYAWSKCNHPGILQILGFARFGGHILLISPWMENGSAVGYINKHPETDRLKLSVELTLALAYLHDMGIVHGDIKADNVIMSDDGRVQLGDFGSATLLEYDSIHFTQTGFKGSYRFMAPELLNGESEKPTVKSDVYALGMTIFQIMTGKLPCDDQPVYRVANIVLVKRKLPDRPNLSGILSSLVADSELWSLLTRCWDRVPENRPTAMKAKEALARVERVERTTNANKLDTSFEPEKPTEAPYRRTQYLHPNMCLKIARTASPNSLPGITASNQPTNSPRDLPKLIIPTGIPRVSQKFHDALDYFYSGSPETGVSPNAFYTPTSPELDCTNHESLGKNLNGLHKSIPTSTTAAIPAVKTDCGATHEPFKAIPSLPSAKGTITLPTITQHTPAKKKKALLIGLSYKQCGDSSRHLRYATQDARRLAGVLPKLGYPSEVVDVVTDELDQPFPSAEYLASLERIDQLVQGASAGDELVFGYSAHCDPPKMSDSKSEHCLVAADLKPISRSTLYERLIAKVPAGAKLTLVLDCCNAAGMVPLKHRDGQMRPEHRASVGAPLATRRQVGRTARARAPASSPLSFRLTTPITGTPAMISGLGLPINQLANMRGRPYQAPIASDFAIGKRHGPTKDLAPSAKDIATTGGRQQAFETSGVRNGVITNVRI</sequence>
<dbReference type="Pfam" id="PF00656">
    <property type="entry name" value="Peptidase_C14"/>
    <property type="match status" value="1"/>
</dbReference>
<dbReference type="GO" id="GO:0004197">
    <property type="term" value="F:cysteine-type endopeptidase activity"/>
    <property type="evidence" value="ECO:0007669"/>
    <property type="project" value="InterPro"/>
</dbReference>
<dbReference type="EMBL" id="CAJMWT010001169">
    <property type="protein sequence ID" value="CAE6384039.1"/>
    <property type="molecule type" value="Genomic_DNA"/>
</dbReference>
<proteinExistence type="predicted"/>
<feature type="domain" description="Protein kinase" evidence="1">
    <location>
        <begin position="131"/>
        <end position="399"/>
    </location>
</feature>
<dbReference type="Gene3D" id="3.40.50.12660">
    <property type="match status" value="1"/>
</dbReference>
<evidence type="ECO:0000313" key="3">
    <source>
        <dbReference type="Proteomes" id="UP000663843"/>
    </source>
</evidence>
<dbReference type="GO" id="GO:0005524">
    <property type="term" value="F:ATP binding"/>
    <property type="evidence" value="ECO:0007669"/>
    <property type="project" value="InterPro"/>
</dbReference>
<comment type="caution">
    <text evidence="2">The sequence shown here is derived from an EMBL/GenBank/DDBJ whole genome shotgun (WGS) entry which is preliminary data.</text>
</comment>
<name>A0A8H2WIM7_9AGAM</name>
<dbReference type="AlphaFoldDB" id="A0A8H2WIM7"/>